<evidence type="ECO:0000313" key="2">
    <source>
        <dbReference type="EMBL" id="MEL0660213.1"/>
    </source>
</evidence>
<dbReference type="PANTHER" id="PTHR43539:SF78">
    <property type="entry name" value="FLAVIN-CONTAINING MONOOXYGENASE"/>
    <property type="match status" value="1"/>
</dbReference>
<gene>
    <name evidence="2" type="ORF">V6255_13835</name>
</gene>
<dbReference type="PANTHER" id="PTHR43539">
    <property type="entry name" value="FLAVIN-BINDING MONOOXYGENASE-LIKE PROTEIN (AFU_ORTHOLOGUE AFUA_4G09220)"/>
    <property type="match status" value="1"/>
</dbReference>
<name>A0ABU9HE80_9GAMM</name>
<dbReference type="InterPro" id="IPR050982">
    <property type="entry name" value="Auxin_biosynth/cation_transpt"/>
</dbReference>
<reference evidence="2 3" key="1">
    <citation type="submission" date="2024-02" db="EMBL/GenBank/DDBJ databases">
        <title>Bacteria isolated from the canopy kelp, Nereocystis luetkeana.</title>
        <authorList>
            <person name="Pfister C.A."/>
            <person name="Younker I.T."/>
            <person name="Light S.H."/>
        </authorList>
    </citation>
    <scope>NUCLEOTIDE SEQUENCE [LARGE SCALE GENOMIC DNA]</scope>
    <source>
        <strain evidence="2 3">TI.2.07</strain>
    </source>
</reference>
<comment type="caution">
    <text evidence="2">The sequence shown here is derived from an EMBL/GenBank/DDBJ whole genome shotgun (WGS) entry which is preliminary data.</text>
</comment>
<dbReference type="PRINTS" id="PR00368">
    <property type="entry name" value="FADPNR"/>
</dbReference>
<keyword evidence="3" id="KW-1185">Reference proteome</keyword>
<sequence length="421" mass="47508">MTHSTTNSLSSNSTHYSVIVVGSGQAGMSMSYHLKQDNISHLVIEKNGEIAYNWKNERWDEFCLVTPNWQCQLPGHHYQGDDPDGFMVKDEIINYLQSYFDSFKPPVVFNSVVDSITKVDDIFHVTTNCNDIKKHYTADKVVLACGSYHQAFILPSAQNMPEKIKHIHSRDYKNAESLPAGDIMVVGTGQSGAQIAEDIHLQGRNVHLCVGNAPRVNRRYRGKDVVQWLEDMGYYDTTIDKHPDGENAPHSTNHYVTGRDGGRDLNLRIFAEQGMKLYGQLGEVNNGVANFLDDLSKHLTDADNSAKRITDKIEEYIQHNNIEAPADDNIHSNYLPDTPSALDMNTSEISTVIWATGFRMNFDWVKLPAFNERGLPLEKRGVSPVEGLYFLGLNWMNTWGSGRFFHVGKDAHFIKNEILKS</sequence>
<dbReference type="Gene3D" id="3.50.50.60">
    <property type="entry name" value="FAD/NAD(P)-binding domain"/>
    <property type="match status" value="2"/>
</dbReference>
<dbReference type="Proteomes" id="UP001366060">
    <property type="component" value="Unassembled WGS sequence"/>
</dbReference>
<dbReference type="PRINTS" id="PR00469">
    <property type="entry name" value="PNDRDTASEII"/>
</dbReference>
<dbReference type="RefSeq" id="WP_341628684.1">
    <property type="nucleotide sequence ID" value="NZ_JBAKBA010000036.1"/>
</dbReference>
<keyword evidence="1" id="KW-0560">Oxidoreductase</keyword>
<protein>
    <submittedName>
        <fullName evidence="2">MSMEG_0569 family flavin-dependent oxidoreductase</fullName>
    </submittedName>
</protein>
<dbReference type="Pfam" id="PF13738">
    <property type="entry name" value="Pyr_redox_3"/>
    <property type="match status" value="1"/>
</dbReference>
<proteinExistence type="predicted"/>
<accession>A0ABU9HE80</accession>
<evidence type="ECO:0000256" key="1">
    <source>
        <dbReference type="ARBA" id="ARBA00023002"/>
    </source>
</evidence>
<dbReference type="EMBL" id="JBAKBA010000036">
    <property type="protein sequence ID" value="MEL0660213.1"/>
    <property type="molecule type" value="Genomic_DNA"/>
</dbReference>
<dbReference type="SUPFAM" id="SSF51905">
    <property type="entry name" value="FAD/NAD(P)-binding domain"/>
    <property type="match status" value="2"/>
</dbReference>
<organism evidence="2 3">
    <name type="scientific">Psychromonas arctica</name>
    <dbReference type="NCBI Taxonomy" id="168275"/>
    <lineage>
        <taxon>Bacteria</taxon>
        <taxon>Pseudomonadati</taxon>
        <taxon>Pseudomonadota</taxon>
        <taxon>Gammaproteobacteria</taxon>
        <taxon>Alteromonadales</taxon>
        <taxon>Psychromonadaceae</taxon>
        <taxon>Psychromonas</taxon>
    </lineage>
</organism>
<evidence type="ECO:0000313" key="3">
    <source>
        <dbReference type="Proteomes" id="UP001366060"/>
    </source>
</evidence>
<dbReference type="InterPro" id="IPR024000">
    <property type="entry name" value="CHP04046_FMN-dependent"/>
</dbReference>
<dbReference type="InterPro" id="IPR036188">
    <property type="entry name" value="FAD/NAD-bd_sf"/>
</dbReference>
<dbReference type="NCBIfam" id="TIGR04046">
    <property type="entry name" value="MSMEG_0569_nitr"/>
    <property type="match status" value="1"/>
</dbReference>